<dbReference type="AlphaFoldDB" id="A0A1T3CFU3"/>
<dbReference type="Proteomes" id="UP000191004">
    <property type="component" value="Unassembled WGS sequence"/>
</dbReference>
<sequence length="106" mass="11727">MNPALGLGVLRRRAAAAVRLPGGGAMRQARSYATKQPSPVAQFYKTFTRPIGKVLVLAVFTYQVAYWTWNKLEADEHRAEADATIAALESTVNEYQKTKDGKKDMP</sequence>
<keyword evidence="2" id="KW-1185">Reference proteome</keyword>
<dbReference type="EMBL" id="LVVK01000017">
    <property type="protein sequence ID" value="OPB39976.1"/>
    <property type="molecule type" value="Genomic_DNA"/>
</dbReference>
<evidence type="ECO:0000313" key="2">
    <source>
        <dbReference type="Proteomes" id="UP000191004"/>
    </source>
</evidence>
<proteinExistence type="predicted"/>
<organism evidence="1 2">
    <name type="scientific">Trichoderma guizhouense</name>
    <dbReference type="NCBI Taxonomy" id="1491466"/>
    <lineage>
        <taxon>Eukaryota</taxon>
        <taxon>Fungi</taxon>
        <taxon>Dikarya</taxon>
        <taxon>Ascomycota</taxon>
        <taxon>Pezizomycotina</taxon>
        <taxon>Sordariomycetes</taxon>
        <taxon>Hypocreomycetidae</taxon>
        <taxon>Hypocreales</taxon>
        <taxon>Hypocreaceae</taxon>
        <taxon>Trichoderma</taxon>
    </lineage>
</organism>
<comment type="caution">
    <text evidence="1">The sequence shown here is derived from an EMBL/GenBank/DDBJ whole genome shotgun (WGS) entry which is preliminary data.</text>
</comment>
<name>A0A1T3CFU3_9HYPO</name>
<accession>A0A1T3CFU3</accession>
<reference evidence="1 2" key="1">
    <citation type="submission" date="2016-04" db="EMBL/GenBank/DDBJ databases">
        <title>Multiple horizontal gene transfer events from other fungi enriched the ability of the initially mycotrophic fungus Trichoderma (Ascomycota) to feed on dead plant biomass.</title>
        <authorList>
            <person name="Atanasova L."/>
            <person name="Chenthamara K."/>
            <person name="Zhang J."/>
            <person name="Grujic M."/>
            <person name="Henrissat B."/>
            <person name="Kuo A."/>
            <person name="Aertz A."/>
            <person name="Salamov A."/>
            <person name="Lipzen A."/>
            <person name="Labutti K."/>
            <person name="Barry K."/>
            <person name="Miao Y."/>
            <person name="Rahimi M.J."/>
            <person name="Shen Q."/>
            <person name="Grigoriev I.V."/>
            <person name="Kubicek C.P."/>
            <person name="Druzhinina I.S."/>
        </authorList>
    </citation>
    <scope>NUCLEOTIDE SEQUENCE [LARGE SCALE GENOMIC DNA]</scope>
    <source>
        <strain evidence="1 2">NJAU 4742</strain>
    </source>
</reference>
<dbReference type="OrthoDB" id="2120024at2759"/>
<gene>
    <name evidence="1" type="ORF">A0O28_0000550</name>
</gene>
<evidence type="ECO:0000313" key="1">
    <source>
        <dbReference type="EMBL" id="OPB39976.1"/>
    </source>
</evidence>
<protein>
    <submittedName>
        <fullName evidence="1">Uncharacterized protein</fullName>
    </submittedName>
</protein>